<dbReference type="InterPro" id="IPR000515">
    <property type="entry name" value="MetI-like"/>
</dbReference>
<gene>
    <name evidence="7" type="ORF">ACFSJ0_38295</name>
</gene>
<evidence type="ECO:0000259" key="6">
    <source>
        <dbReference type="PROSITE" id="PS50928"/>
    </source>
</evidence>
<dbReference type="SUPFAM" id="SSF161098">
    <property type="entry name" value="MetI-like"/>
    <property type="match status" value="1"/>
</dbReference>
<sequence>MATDLAPPPTKAATKPGRRRERLTFRTAVLRYRWLYLMLLPGLAYFIVFKYLPMYGVTIAFQDFLPFLGYSGSPWVGFKHFEELFNGPDFGRLMFNTLMLALLTAVFVFPAPIIVALMLNELRHSVLKRSIQSLVYIPHFLSWTIVASLTYLLFSVDFGVIATFFHEMLGGKKIDYVAQPDWFRPIIVFQLLWKQTGWGTIIYLAALAGVNTDLYEAARMDGAGRFRQFWHVTLPAIRPTIVVMAVLTSGHLLDTGFEQIWLMTGALNRSAADVFDTFVYYMGITQGAFSYSTAVGLFKGLVGVLLIFGSNWLAKRLGQRGLF</sequence>
<keyword evidence="2 5" id="KW-0812">Transmembrane</keyword>
<feature type="domain" description="ABC transmembrane type-1" evidence="6">
    <location>
        <begin position="94"/>
        <end position="310"/>
    </location>
</feature>
<evidence type="ECO:0000256" key="4">
    <source>
        <dbReference type="ARBA" id="ARBA00023136"/>
    </source>
</evidence>
<comment type="subcellular location">
    <subcellularLocation>
        <location evidence="5">Cell membrane</location>
        <topology evidence="5">Multi-pass membrane protein</topology>
    </subcellularLocation>
    <subcellularLocation>
        <location evidence="1">Membrane</location>
        <topology evidence="1">Multi-pass membrane protein</topology>
    </subcellularLocation>
</comment>
<keyword evidence="5" id="KW-0813">Transport</keyword>
<evidence type="ECO:0000256" key="1">
    <source>
        <dbReference type="ARBA" id="ARBA00004141"/>
    </source>
</evidence>
<evidence type="ECO:0000256" key="5">
    <source>
        <dbReference type="RuleBase" id="RU363032"/>
    </source>
</evidence>
<dbReference type="EMBL" id="JBHUCM010000035">
    <property type="protein sequence ID" value="MFD1542954.1"/>
    <property type="molecule type" value="Genomic_DNA"/>
</dbReference>
<dbReference type="InterPro" id="IPR035906">
    <property type="entry name" value="MetI-like_sf"/>
</dbReference>
<protein>
    <submittedName>
        <fullName evidence="7">ABC transporter permease</fullName>
    </submittedName>
</protein>
<feature type="transmembrane region" description="Helical" evidence="5">
    <location>
        <begin position="140"/>
        <end position="166"/>
    </location>
</feature>
<evidence type="ECO:0000256" key="2">
    <source>
        <dbReference type="ARBA" id="ARBA00022692"/>
    </source>
</evidence>
<evidence type="ECO:0000313" key="8">
    <source>
        <dbReference type="Proteomes" id="UP001597097"/>
    </source>
</evidence>
<reference evidence="8" key="1">
    <citation type="journal article" date="2019" name="Int. J. Syst. Evol. Microbiol.">
        <title>The Global Catalogue of Microorganisms (GCM) 10K type strain sequencing project: providing services to taxonomists for standard genome sequencing and annotation.</title>
        <authorList>
            <consortium name="The Broad Institute Genomics Platform"/>
            <consortium name="The Broad Institute Genome Sequencing Center for Infectious Disease"/>
            <person name="Wu L."/>
            <person name="Ma J."/>
        </authorList>
    </citation>
    <scope>NUCLEOTIDE SEQUENCE [LARGE SCALE GENOMIC DNA]</scope>
    <source>
        <strain evidence="8">CGMCC 1.15399</strain>
    </source>
</reference>
<proteinExistence type="inferred from homology"/>
<dbReference type="CDD" id="cd06261">
    <property type="entry name" value="TM_PBP2"/>
    <property type="match status" value="1"/>
</dbReference>
<dbReference type="RefSeq" id="WP_308126879.1">
    <property type="nucleotide sequence ID" value="NZ_JAHKRM010000004.1"/>
</dbReference>
<evidence type="ECO:0000313" key="7">
    <source>
        <dbReference type="EMBL" id="MFD1542954.1"/>
    </source>
</evidence>
<dbReference type="Proteomes" id="UP001597097">
    <property type="component" value="Unassembled WGS sequence"/>
</dbReference>
<feature type="transmembrane region" description="Helical" evidence="5">
    <location>
        <begin position="288"/>
        <end position="314"/>
    </location>
</feature>
<comment type="caution">
    <text evidence="7">The sequence shown here is derived from an EMBL/GenBank/DDBJ whole genome shotgun (WGS) entry which is preliminary data.</text>
</comment>
<evidence type="ECO:0000256" key="3">
    <source>
        <dbReference type="ARBA" id="ARBA00022989"/>
    </source>
</evidence>
<accession>A0ABW4GJZ2</accession>
<dbReference type="PROSITE" id="PS50928">
    <property type="entry name" value="ABC_TM1"/>
    <property type="match status" value="1"/>
</dbReference>
<keyword evidence="8" id="KW-1185">Reference proteome</keyword>
<keyword evidence="4 5" id="KW-0472">Membrane</keyword>
<comment type="similarity">
    <text evidence="5">Belongs to the binding-protein-dependent transport system permease family.</text>
</comment>
<dbReference type="Gene3D" id="1.10.3720.10">
    <property type="entry name" value="MetI-like"/>
    <property type="match status" value="1"/>
</dbReference>
<dbReference type="Pfam" id="PF00528">
    <property type="entry name" value="BPD_transp_1"/>
    <property type="match status" value="1"/>
</dbReference>
<dbReference type="PANTHER" id="PTHR43496">
    <property type="entry name" value="PROTEIN LPLB"/>
    <property type="match status" value="1"/>
</dbReference>
<feature type="transmembrane region" description="Helical" evidence="5">
    <location>
        <begin position="229"/>
        <end position="253"/>
    </location>
</feature>
<keyword evidence="3 5" id="KW-1133">Transmembrane helix</keyword>
<feature type="transmembrane region" description="Helical" evidence="5">
    <location>
        <begin position="98"/>
        <end position="119"/>
    </location>
</feature>
<name>A0ABW4GJZ2_9ACTN</name>
<dbReference type="PANTHER" id="PTHR43496:SF1">
    <property type="entry name" value="POLYGALACTURONAN_RHAMNOGALACTURONAN TRANSPORT SYSTEM PERMEASE PROTEIN YTEP"/>
    <property type="match status" value="1"/>
</dbReference>
<organism evidence="7 8">
    <name type="scientific">Nonomuraea guangzhouensis</name>
    <dbReference type="NCBI Taxonomy" id="1291555"/>
    <lineage>
        <taxon>Bacteria</taxon>
        <taxon>Bacillati</taxon>
        <taxon>Actinomycetota</taxon>
        <taxon>Actinomycetes</taxon>
        <taxon>Streptosporangiales</taxon>
        <taxon>Streptosporangiaceae</taxon>
        <taxon>Nonomuraea</taxon>
    </lineage>
</organism>
<feature type="transmembrane region" description="Helical" evidence="5">
    <location>
        <begin position="186"/>
        <end position="208"/>
    </location>
</feature>
<feature type="transmembrane region" description="Helical" evidence="5">
    <location>
        <begin position="34"/>
        <end position="52"/>
    </location>
</feature>